<feature type="transmembrane region" description="Helical" evidence="6">
    <location>
        <begin position="214"/>
        <end position="233"/>
    </location>
</feature>
<keyword evidence="3 6" id="KW-0812">Transmembrane</keyword>
<dbReference type="RefSeq" id="WP_048354494.1">
    <property type="nucleotide sequence ID" value="NZ_CP023481.1"/>
</dbReference>
<feature type="transmembrane region" description="Helical" evidence="6">
    <location>
        <begin position="407"/>
        <end position="426"/>
    </location>
</feature>
<evidence type="ECO:0000256" key="5">
    <source>
        <dbReference type="ARBA" id="ARBA00023136"/>
    </source>
</evidence>
<feature type="transmembrane region" description="Helical" evidence="6">
    <location>
        <begin position="183"/>
        <end position="202"/>
    </location>
</feature>
<comment type="caution">
    <text evidence="7">The sequence shown here is derived from an EMBL/GenBank/DDBJ whole genome shotgun (WGS) entry which is preliminary data.</text>
</comment>
<feature type="transmembrane region" description="Helical" evidence="6">
    <location>
        <begin position="254"/>
        <end position="278"/>
    </location>
</feature>
<reference evidence="7" key="2">
    <citation type="submission" date="2015-10" db="EMBL/GenBank/DDBJ databases">
        <authorList>
            <person name="Gilbert D.G."/>
        </authorList>
    </citation>
    <scope>NUCLEOTIDE SEQUENCE</scope>
    <source>
        <strain evidence="7">GO-13</strain>
    </source>
</reference>
<evidence type="ECO:0000313" key="9">
    <source>
        <dbReference type="Proteomes" id="UP000036168"/>
    </source>
</evidence>
<dbReference type="InterPro" id="IPR002293">
    <property type="entry name" value="AA/rel_permease1"/>
</dbReference>
<keyword evidence="4 6" id="KW-1133">Transmembrane helix</keyword>
<keyword evidence="2" id="KW-0813">Transport</keyword>
<keyword evidence="10" id="KW-1185">Reference proteome</keyword>
<dbReference type="EMBL" id="LECW02000001">
    <property type="protein sequence ID" value="KRT95628.1"/>
    <property type="molecule type" value="Genomic_DNA"/>
</dbReference>
<dbReference type="EMBL" id="JARRTL010000007">
    <property type="protein sequence ID" value="MEC0484492.1"/>
    <property type="molecule type" value="Genomic_DNA"/>
</dbReference>
<evidence type="ECO:0000313" key="7">
    <source>
        <dbReference type="EMBL" id="KRT95628.1"/>
    </source>
</evidence>
<evidence type="ECO:0000256" key="3">
    <source>
        <dbReference type="ARBA" id="ARBA00022692"/>
    </source>
</evidence>
<dbReference type="Gene3D" id="1.20.1740.10">
    <property type="entry name" value="Amino acid/polyamine transporter I"/>
    <property type="match status" value="1"/>
</dbReference>
<dbReference type="GO" id="GO:0016020">
    <property type="term" value="C:membrane"/>
    <property type="evidence" value="ECO:0007669"/>
    <property type="project" value="UniProtKB-SubCell"/>
</dbReference>
<dbReference type="PIRSF" id="PIRSF006060">
    <property type="entry name" value="AA_transporter"/>
    <property type="match status" value="1"/>
</dbReference>
<evidence type="ECO:0000256" key="1">
    <source>
        <dbReference type="ARBA" id="ARBA00004141"/>
    </source>
</evidence>
<dbReference type="PANTHER" id="PTHR43243">
    <property type="entry name" value="INNER MEMBRANE TRANSPORTER YGJI-RELATED"/>
    <property type="match status" value="1"/>
</dbReference>
<feature type="transmembrane region" description="Helical" evidence="6">
    <location>
        <begin position="375"/>
        <end position="395"/>
    </location>
</feature>
<feature type="transmembrane region" description="Helical" evidence="6">
    <location>
        <begin position="153"/>
        <end position="171"/>
    </location>
</feature>
<evidence type="ECO:0000313" key="8">
    <source>
        <dbReference type="EMBL" id="MEC0484492.1"/>
    </source>
</evidence>
<feature type="transmembrane region" description="Helical" evidence="6">
    <location>
        <begin position="298"/>
        <end position="321"/>
    </location>
</feature>
<dbReference type="PANTHER" id="PTHR43243:SF4">
    <property type="entry name" value="CATIONIC AMINO ACID TRANSPORTER 4"/>
    <property type="match status" value="1"/>
</dbReference>
<gene>
    <name evidence="7" type="ORF">AB447_200505</name>
    <name evidence="8" type="ORF">P8828_06455</name>
</gene>
<feature type="transmembrane region" description="Helical" evidence="6">
    <location>
        <begin position="350"/>
        <end position="369"/>
    </location>
</feature>
<dbReference type="GO" id="GO:0015171">
    <property type="term" value="F:amino acid transmembrane transporter activity"/>
    <property type="evidence" value="ECO:0007669"/>
    <property type="project" value="TreeGrafter"/>
</dbReference>
<evidence type="ECO:0000313" key="10">
    <source>
        <dbReference type="Proteomes" id="UP001341297"/>
    </source>
</evidence>
<accession>A0A0T6BVN0</accession>
<dbReference type="OrthoDB" id="9762947at2"/>
<feature type="transmembrane region" description="Helical" evidence="6">
    <location>
        <begin position="59"/>
        <end position="81"/>
    </location>
</feature>
<dbReference type="Proteomes" id="UP000036168">
    <property type="component" value="Unassembled WGS sequence"/>
</dbReference>
<feature type="transmembrane region" description="Helical" evidence="6">
    <location>
        <begin position="102"/>
        <end position="126"/>
    </location>
</feature>
<protein>
    <submittedName>
        <fullName evidence="7">Amino acid permease</fullName>
    </submittedName>
</protein>
<comment type="subcellular location">
    <subcellularLocation>
        <location evidence="1">Membrane</location>
        <topology evidence="1">Multi-pass membrane protein</topology>
    </subcellularLocation>
</comment>
<organism evidence="7 9">
    <name type="scientific">Bacillus glycinifermentans</name>
    <dbReference type="NCBI Taxonomy" id="1664069"/>
    <lineage>
        <taxon>Bacteria</taxon>
        <taxon>Bacillati</taxon>
        <taxon>Bacillota</taxon>
        <taxon>Bacilli</taxon>
        <taxon>Bacillales</taxon>
        <taxon>Bacillaceae</taxon>
        <taxon>Bacillus</taxon>
    </lineage>
</organism>
<proteinExistence type="predicted"/>
<evidence type="ECO:0000256" key="4">
    <source>
        <dbReference type="ARBA" id="ARBA00022989"/>
    </source>
</evidence>
<sequence length="459" mass="49672">MRNLFQKKDVAQLLAQYQKRKHNPSMGAFDLTLMGIGAVIGTGVMVLTGITAAQDAGPAVIFSFILAAVACSLAALCYAEISSALPVYGSAYIYSYTTMGEIVGHLMGWTLLSVYMVTSSAVASGWSSYFNNLLEGFGLSIPKQLLTTPEHGGIMNLPAIMITFVITWILSQGTKESKKFNNAMVIVKILIVALFIIAGSFYVKPENWQPFMPFGAEGVITGAAAVFFAYLGFDAISASAEDVKNPQRNLPIGIIGSLVICTMIYILVCLVMTGMVPYSQLNVPEAMSYVLQVVNQNAVAEIISVGAVIGLMAVIFANTFAATRISFAMSRDGLLPKVFSITGKKSGAPVWNTWITGMLTAFIAGFVDLKNLSDLANMGALLTFLMVSLSVIILRKTEKNLPRGFKVPFVPLLPILSIGFCLFLIANLPMKTWLYFSVWLLAGTAVYFSYSYKHSTLKQ</sequence>
<reference evidence="7 9" key="1">
    <citation type="journal article" date="2015" name="Int. J. Syst. Evol. Microbiol.">
        <title>Bacillus glycinifermentans sp. nov., isolated from fermented soybean paste.</title>
        <authorList>
            <person name="Kim S.J."/>
            <person name="Dunlap C.A."/>
            <person name="Kwon S.W."/>
            <person name="Rooney A.P."/>
        </authorList>
    </citation>
    <scope>NUCLEOTIDE SEQUENCE [LARGE SCALE GENOMIC DNA]</scope>
    <source>
        <strain evidence="7 9">GO-13</strain>
    </source>
</reference>
<evidence type="ECO:0000256" key="2">
    <source>
        <dbReference type="ARBA" id="ARBA00022448"/>
    </source>
</evidence>
<reference evidence="8 10" key="3">
    <citation type="submission" date="2023-03" db="EMBL/GenBank/DDBJ databases">
        <title>Agriculturally important microbes genome sequencing.</title>
        <authorList>
            <person name="Dunlap C."/>
        </authorList>
    </citation>
    <scope>NUCLEOTIDE SEQUENCE [LARGE SCALE GENOMIC DNA]</scope>
    <source>
        <strain evidence="8 10">CBP-3203</strain>
    </source>
</reference>
<name>A0A0T6BVN0_9BACI</name>
<feature type="transmembrane region" description="Helical" evidence="6">
    <location>
        <begin position="432"/>
        <end position="450"/>
    </location>
</feature>
<dbReference type="Pfam" id="PF13520">
    <property type="entry name" value="AA_permease_2"/>
    <property type="match status" value="1"/>
</dbReference>
<dbReference type="AlphaFoldDB" id="A0A0T6BVN0"/>
<keyword evidence="5 6" id="KW-0472">Membrane</keyword>
<dbReference type="Proteomes" id="UP001341297">
    <property type="component" value="Unassembled WGS sequence"/>
</dbReference>
<evidence type="ECO:0000256" key="6">
    <source>
        <dbReference type="SAM" id="Phobius"/>
    </source>
</evidence>
<feature type="transmembrane region" description="Helical" evidence="6">
    <location>
        <begin position="28"/>
        <end position="53"/>
    </location>
</feature>